<dbReference type="InterPro" id="IPR035892">
    <property type="entry name" value="C2_domain_sf"/>
</dbReference>
<dbReference type="SUPFAM" id="SSF49562">
    <property type="entry name" value="C2 domain (Calcium/lipid-binding domain, CaLB)"/>
    <property type="match status" value="1"/>
</dbReference>
<evidence type="ECO:0000256" key="2">
    <source>
        <dbReference type="ARBA" id="ARBA00022801"/>
    </source>
</evidence>
<accession>A0A0D1YSH6</accession>
<dbReference type="FunFam" id="3.20.20.190:FF:000039">
    <property type="entry name" value="Phosphoinositide phospholipase C"/>
    <property type="match status" value="1"/>
</dbReference>
<dbReference type="PROSITE" id="PS50008">
    <property type="entry name" value="PIPLC_Y_DOMAIN"/>
    <property type="match status" value="1"/>
</dbReference>
<dbReference type="PANTHER" id="PTHR10336:SF169">
    <property type="entry name" value="PHOSPHOINOSITIDE PHOSPHOLIPASE C"/>
    <property type="match status" value="1"/>
</dbReference>
<dbReference type="Pfam" id="PF00387">
    <property type="entry name" value="PI-PLC-Y"/>
    <property type="match status" value="1"/>
</dbReference>
<dbReference type="EC" id="3.1.4.11" evidence="7"/>
<keyword evidence="4 7" id="KW-0443">Lipid metabolism</keyword>
<evidence type="ECO:0000313" key="10">
    <source>
        <dbReference type="EMBL" id="KIV77888.1"/>
    </source>
</evidence>
<evidence type="ECO:0000256" key="8">
    <source>
        <dbReference type="SAM" id="MobiDB-lite"/>
    </source>
</evidence>
<feature type="compositionally biased region" description="Basic and acidic residues" evidence="8">
    <location>
        <begin position="18"/>
        <end position="31"/>
    </location>
</feature>
<dbReference type="Gene3D" id="3.20.20.190">
    <property type="entry name" value="Phosphatidylinositol (PI) phosphodiesterase"/>
    <property type="match status" value="1"/>
</dbReference>
<comment type="function">
    <text evidence="6">The production of the second messenger molecules diacylglycerol (DAG) and inositol 1,4,5-trisphosphate (IP3) is mediated by activated phosphatidylinositol-specific phospholipase C enzymes.</text>
</comment>
<feature type="region of interest" description="Disordered" evidence="8">
    <location>
        <begin position="14"/>
        <end position="49"/>
    </location>
</feature>
<evidence type="ECO:0000256" key="5">
    <source>
        <dbReference type="ARBA" id="ARBA00023224"/>
    </source>
</evidence>
<evidence type="ECO:0000259" key="9">
    <source>
        <dbReference type="PROSITE" id="PS50008"/>
    </source>
</evidence>
<gene>
    <name evidence="10" type="ORF">PV11_09666</name>
</gene>
<reference evidence="10 11" key="1">
    <citation type="submission" date="2015-01" db="EMBL/GenBank/DDBJ databases">
        <title>The Genome Sequence of Exophiala sideris CBS121828.</title>
        <authorList>
            <consortium name="The Broad Institute Genomics Platform"/>
            <person name="Cuomo C."/>
            <person name="de Hoog S."/>
            <person name="Gorbushina A."/>
            <person name="Stielow B."/>
            <person name="Teixiera M."/>
            <person name="Abouelleil A."/>
            <person name="Chapman S.B."/>
            <person name="Priest M."/>
            <person name="Young S.K."/>
            <person name="Wortman J."/>
            <person name="Nusbaum C."/>
            <person name="Birren B."/>
        </authorList>
    </citation>
    <scope>NUCLEOTIDE SEQUENCE [LARGE SCALE GENOMIC DNA]</scope>
    <source>
        <strain evidence="10 11">CBS 121828</strain>
    </source>
</reference>
<dbReference type="STRING" id="1016849.A0A0D1YSH6"/>
<keyword evidence="2 7" id="KW-0378">Hydrolase</keyword>
<dbReference type="PANTHER" id="PTHR10336">
    <property type="entry name" value="PHOSPHOINOSITIDE-SPECIFIC PHOSPHOLIPASE C FAMILY PROTEIN"/>
    <property type="match status" value="1"/>
</dbReference>
<evidence type="ECO:0000256" key="3">
    <source>
        <dbReference type="ARBA" id="ARBA00022963"/>
    </source>
</evidence>
<proteinExistence type="predicted"/>
<evidence type="ECO:0000256" key="7">
    <source>
        <dbReference type="RuleBase" id="RU361133"/>
    </source>
</evidence>
<dbReference type="SUPFAM" id="SSF51695">
    <property type="entry name" value="PLC-like phosphodiesterases"/>
    <property type="match status" value="1"/>
</dbReference>
<dbReference type="Proteomes" id="UP000053599">
    <property type="component" value="Unassembled WGS sequence"/>
</dbReference>
<dbReference type="AlphaFoldDB" id="A0A0D1YSH6"/>
<dbReference type="CDD" id="cd00275">
    <property type="entry name" value="C2_PLC_like"/>
    <property type="match status" value="1"/>
</dbReference>
<dbReference type="InterPro" id="IPR000909">
    <property type="entry name" value="PLipase_C_PInositol-sp_X_dom"/>
</dbReference>
<dbReference type="GO" id="GO:0004435">
    <property type="term" value="F:phosphatidylinositol-4,5-bisphosphate phospholipase C activity"/>
    <property type="evidence" value="ECO:0007669"/>
    <property type="project" value="UniProtKB-EC"/>
</dbReference>
<dbReference type="GO" id="GO:0016042">
    <property type="term" value="P:lipid catabolic process"/>
    <property type="evidence" value="ECO:0007669"/>
    <property type="project" value="UniProtKB-KW"/>
</dbReference>
<evidence type="ECO:0000313" key="11">
    <source>
        <dbReference type="Proteomes" id="UP000053599"/>
    </source>
</evidence>
<dbReference type="Pfam" id="PF00388">
    <property type="entry name" value="PI-PLC-X"/>
    <property type="match status" value="1"/>
</dbReference>
<sequence>MSLSGLAERLGNLKPFSKARDKVDEEDKGDQVDSATVAGGGHGARQSDITRNQLTVSHALRSFLVSQDVLSPEDAGVDTPNQITRALKELIDKPHIKVPAEVNDRSYPLPEYFISSSHNTYLIGQQLYGTSSTKGYETALNAGARCVEIDAWDNEKDPEEPKVTHGYTLVSNISFRNVCETMRDFVDREEAQAGNEPGTRPGPIFLSLENHCGTKGQLRLVDIMEEVWGDRLLSKRIREKGHEEQQGTGEHVILAELAAKIVVIVEYHYPNEPKDKVEQEAEPNDEDQTEEEIEAQKVYEENEKSAPATAIIPELAELGVYAQSIKPADNSWYSEVGITEPHHHLINISETGLQAHLPAESDKIARHNAHNMMRVYPKGTRINSNNLNPVPFWAVGAHICALNWQTFAAPLQLNEALFAGSDGFVLKPAELRSGGSGKLSKGQRKRLRLHAAGATNVPIPEGRKPEDIKPYLTCTLFHPDDQQDGPAKHKTAPYKEHKLAFLHSGENPSAKDPVWDETLEWEFDDNELVFLRMLIKSDDAFAKNPKFAVATVRLMYAAPGWSFIRMLDLKGRETTCSLLVKFELDDV</sequence>
<dbReference type="Gene3D" id="2.60.40.150">
    <property type="entry name" value="C2 domain"/>
    <property type="match status" value="1"/>
</dbReference>
<protein>
    <recommendedName>
        <fullName evidence="7">Phosphoinositide phospholipase C</fullName>
        <ecNumber evidence="7">3.1.4.11</ecNumber>
    </recommendedName>
</protein>
<feature type="compositionally biased region" description="Acidic residues" evidence="8">
    <location>
        <begin position="280"/>
        <end position="292"/>
    </location>
</feature>
<feature type="domain" description="PI-PLC Y-box" evidence="9">
    <location>
        <begin position="315"/>
        <end position="432"/>
    </location>
</feature>
<dbReference type="InterPro" id="IPR017946">
    <property type="entry name" value="PLC-like_Pdiesterase_TIM-brl"/>
</dbReference>
<dbReference type="PROSITE" id="PS50007">
    <property type="entry name" value="PIPLC_X_DOMAIN"/>
    <property type="match status" value="1"/>
</dbReference>
<dbReference type="CDD" id="cd08598">
    <property type="entry name" value="PI-PLC1c_yeast"/>
    <property type="match status" value="1"/>
</dbReference>
<dbReference type="InterPro" id="IPR001192">
    <property type="entry name" value="PI-PLC_fam"/>
</dbReference>
<dbReference type="HOGENOM" id="CLU_002738_3_1_1"/>
<dbReference type="EMBL" id="KN846954">
    <property type="protein sequence ID" value="KIV77888.1"/>
    <property type="molecule type" value="Genomic_DNA"/>
</dbReference>
<evidence type="ECO:0000256" key="4">
    <source>
        <dbReference type="ARBA" id="ARBA00023098"/>
    </source>
</evidence>
<dbReference type="SMART" id="SM00148">
    <property type="entry name" value="PLCXc"/>
    <property type="match status" value="1"/>
</dbReference>
<evidence type="ECO:0000256" key="1">
    <source>
        <dbReference type="ARBA" id="ARBA00001195"/>
    </source>
</evidence>
<dbReference type="InterPro" id="IPR001711">
    <property type="entry name" value="PLipase_C_Pinositol-sp_Y"/>
</dbReference>
<keyword evidence="3 7" id="KW-0442">Lipid degradation</keyword>
<dbReference type="GO" id="GO:0051209">
    <property type="term" value="P:release of sequestered calcium ion into cytosol"/>
    <property type="evidence" value="ECO:0007669"/>
    <property type="project" value="TreeGrafter"/>
</dbReference>
<name>A0A0D1YSH6_9EURO</name>
<organism evidence="10 11">
    <name type="scientific">Exophiala sideris</name>
    <dbReference type="NCBI Taxonomy" id="1016849"/>
    <lineage>
        <taxon>Eukaryota</taxon>
        <taxon>Fungi</taxon>
        <taxon>Dikarya</taxon>
        <taxon>Ascomycota</taxon>
        <taxon>Pezizomycotina</taxon>
        <taxon>Eurotiomycetes</taxon>
        <taxon>Chaetothyriomycetidae</taxon>
        <taxon>Chaetothyriales</taxon>
        <taxon>Herpotrichiellaceae</taxon>
        <taxon>Exophiala</taxon>
    </lineage>
</organism>
<keyword evidence="5" id="KW-0807">Transducer</keyword>
<dbReference type="GO" id="GO:0048015">
    <property type="term" value="P:phosphatidylinositol-mediated signaling"/>
    <property type="evidence" value="ECO:0007669"/>
    <property type="project" value="TreeGrafter"/>
</dbReference>
<dbReference type="PRINTS" id="PR00390">
    <property type="entry name" value="PHPHLIPASEC"/>
</dbReference>
<feature type="region of interest" description="Disordered" evidence="8">
    <location>
        <begin position="273"/>
        <end position="292"/>
    </location>
</feature>
<dbReference type="SMART" id="SM00149">
    <property type="entry name" value="PLCYc"/>
    <property type="match status" value="1"/>
</dbReference>
<dbReference type="OrthoDB" id="269822at2759"/>
<evidence type="ECO:0000256" key="6">
    <source>
        <dbReference type="ARBA" id="ARBA00059664"/>
    </source>
</evidence>
<comment type="catalytic activity">
    <reaction evidence="1 7">
        <text>a 1,2-diacyl-sn-glycero-3-phospho-(1D-myo-inositol-4,5-bisphosphate) + H2O = 1D-myo-inositol 1,4,5-trisphosphate + a 1,2-diacyl-sn-glycerol + H(+)</text>
        <dbReference type="Rhea" id="RHEA:33179"/>
        <dbReference type="ChEBI" id="CHEBI:15377"/>
        <dbReference type="ChEBI" id="CHEBI:15378"/>
        <dbReference type="ChEBI" id="CHEBI:17815"/>
        <dbReference type="ChEBI" id="CHEBI:58456"/>
        <dbReference type="ChEBI" id="CHEBI:203600"/>
        <dbReference type="EC" id="3.1.4.11"/>
    </reaction>
</comment>